<evidence type="ECO:0000313" key="1">
    <source>
        <dbReference type="EMBL" id="CAG8451212.1"/>
    </source>
</evidence>
<keyword evidence="2" id="KW-1185">Reference proteome</keyword>
<comment type="caution">
    <text evidence="1">The sequence shown here is derived from an EMBL/GenBank/DDBJ whole genome shotgun (WGS) entry which is preliminary data.</text>
</comment>
<protein>
    <submittedName>
        <fullName evidence="1">2006_t:CDS:1</fullName>
    </submittedName>
</protein>
<reference evidence="1" key="1">
    <citation type="submission" date="2021-06" db="EMBL/GenBank/DDBJ databases">
        <authorList>
            <person name="Kallberg Y."/>
            <person name="Tangrot J."/>
            <person name="Rosling A."/>
        </authorList>
    </citation>
    <scope>NUCLEOTIDE SEQUENCE</scope>
    <source>
        <strain evidence="1">AU212A</strain>
    </source>
</reference>
<proteinExistence type="predicted"/>
<dbReference type="EMBL" id="CAJVPM010000749">
    <property type="protein sequence ID" value="CAG8451212.1"/>
    <property type="molecule type" value="Genomic_DNA"/>
</dbReference>
<accession>A0ACA9K489</accession>
<evidence type="ECO:0000313" key="2">
    <source>
        <dbReference type="Proteomes" id="UP000789860"/>
    </source>
</evidence>
<dbReference type="Proteomes" id="UP000789860">
    <property type="component" value="Unassembled WGS sequence"/>
</dbReference>
<sequence>MANNLEATSEVTSSSFSPMSSFSTDNNQTNTLDDIQTNSSEEEILDYNDDEFNIWEEIHKNDKFEIEEIMNLNMIDSEIILNRSSQNNEIEIIENNNYNPISVVERFFENNEFDETEIEHEILNRQNTIEDRSNSSNKEDGSSQSELEETLPKKFKFRQQNLKNYKE</sequence>
<name>A0ACA9K489_9GLOM</name>
<gene>
    <name evidence="1" type="ORF">SCALOS_LOCUS1192</name>
</gene>
<organism evidence="1 2">
    <name type="scientific">Scutellospora calospora</name>
    <dbReference type="NCBI Taxonomy" id="85575"/>
    <lineage>
        <taxon>Eukaryota</taxon>
        <taxon>Fungi</taxon>
        <taxon>Fungi incertae sedis</taxon>
        <taxon>Mucoromycota</taxon>
        <taxon>Glomeromycotina</taxon>
        <taxon>Glomeromycetes</taxon>
        <taxon>Diversisporales</taxon>
        <taxon>Gigasporaceae</taxon>
        <taxon>Scutellospora</taxon>
    </lineage>
</organism>